<evidence type="ECO:0000256" key="8">
    <source>
        <dbReference type="PROSITE-ProRule" id="PRU00146"/>
    </source>
</evidence>
<evidence type="ECO:0000259" key="11">
    <source>
        <dbReference type="PROSITE" id="PS50016"/>
    </source>
</evidence>
<keyword evidence="6 9" id="KW-0539">Nucleus</keyword>
<dbReference type="InterPro" id="IPR011011">
    <property type="entry name" value="Znf_FYVE_PHD"/>
</dbReference>
<dbReference type="InterPro" id="IPR019787">
    <property type="entry name" value="Znf_PHD-finger"/>
</dbReference>
<sequence>MYIEEIYELIEDVPEQVKKQYNEIKHLDVEWQKQHEQFKRLRDKLMNDPKNLSPEEKLKVCTEIGKIYQLMKTLGQKKIRLTESAEQILRLIADKVTKDQLQFKWDLEAENPGYFITSWQARHQKNHRIKQTVVDPSLFSDSYGSSSHLRQPLGPRNNGGFLSNFKTSRPGPPVKNKGRKNANARSRGRPPKVDSFGFPSVKGDDEISQASSIRDEDSISNLLADEDINDLHDIFPQMPSPPREMLDIIKDDPGSIFNYDSELSMSLPSPGNGYSKNYMSRVAREGSDSSFILGDRKKRFSSDVSLHGRHRRLTTRVEEMLSEKREKDQRKRPHPRDDEHFPRSLNFKNGDGLGDEDDEHDDEDSHTVWCICKKPSDGEMIYCENEKCRIQWFHFECVGLKQAPIGHWFCQECRQRRQESSF</sequence>
<accession>A0AAF3EEP7</accession>
<dbReference type="PANTHER" id="PTHR10333">
    <property type="entry name" value="INHIBITOR OF GROWTH PROTEIN"/>
    <property type="match status" value="1"/>
</dbReference>
<dbReference type="PROSITE" id="PS01359">
    <property type="entry name" value="ZF_PHD_1"/>
    <property type="match status" value="1"/>
</dbReference>
<feature type="region of interest" description="Disordered" evidence="10">
    <location>
        <begin position="144"/>
        <end position="214"/>
    </location>
</feature>
<dbReference type="SUPFAM" id="SSF57903">
    <property type="entry name" value="FYVE/PHD zinc finger"/>
    <property type="match status" value="1"/>
</dbReference>
<dbReference type="InterPro" id="IPR028651">
    <property type="entry name" value="ING_fam"/>
</dbReference>
<dbReference type="GO" id="GO:0008270">
    <property type="term" value="F:zinc ion binding"/>
    <property type="evidence" value="ECO:0007669"/>
    <property type="project" value="UniProtKB-KW"/>
</dbReference>
<name>A0AAF3EEP7_9BILA</name>
<dbReference type="InterPro" id="IPR059153">
    <property type="entry name" value="NSD_PHD-1st"/>
</dbReference>
<dbReference type="PROSITE" id="PS50016">
    <property type="entry name" value="ZF_PHD_2"/>
    <property type="match status" value="1"/>
</dbReference>
<dbReference type="InterPro" id="IPR013083">
    <property type="entry name" value="Znf_RING/FYVE/PHD"/>
</dbReference>
<dbReference type="Proteomes" id="UP000887575">
    <property type="component" value="Unassembled WGS sequence"/>
</dbReference>
<dbReference type="Pfam" id="PF23011">
    <property type="entry name" value="PHD-1st_NSD"/>
    <property type="match status" value="1"/>
</dbReference>
<dbReference type="SMART" id="SM00249">
    <property type="entry name" value="PHD"/>
    <property type="match status" value="1"/>
</dbReference>
<feature type="compositionally biased region" description="Basic residues" evidence="10">
    <location>
        <begin position="176"/>
        <end position="190"/>
    </location>
</feature>
<protein>
    <recommendedName>
        <fullName evidence="9">Inhibitor of growth protein</fullName>
    </recommendedName>
</protein>
<keyword evidence="3 7" id="KW-0479">Metal-binding</keyword>
<comment type="subunit">
    <text evidence="9">Component of an histone acetyltransferase complex. Interacts with H3K4me3 and to a lesser extent with H3K4me2.</text>
</comment>
<feature type="binding site" evidence="7">
    <location>
        <position position="388"/>
    </location>
    <ligand>
        <name>Zn(2+)</name>
        <dbReference type="ChEBI" id="CHEBI:29105"/>
        <label>2</label>
    </ligand>
</feature>
<comment type="domain">
    <text evidence="9">The PHD-type zinc finger mediates the binding to H3K4me3.</text>
</comment>
<evidence type="ECO:0000256" key="2">
    <source>
        <dbReference type="ARBA" id="ARBA00010210"/>
    </source>
</evidence>
<dbReference type="InterPro" id="IPR001965">
    <property type="entry name" value="Znf_PHD"/>
</dbReference>
<evidence type="ECO:0000256" key="7">
    <source>
        <dbReference type="PIRSR" id="PIRSR628651-51"/>
    </source>
</evidence>
<evidence type="ECO:0000256" key="9">
    <source>
        <dbReference type="RuleBase" id="RU361213"/>
    </source>
</evidence>
<dbReference type="Gene3D" id="6.10.140.1740">
    <property type="match status" value="1"/>
</dbReference>
<keyword evidence="12" id="KW-1185">Reference proteome</keyword>
<dbReference type="WBParaSite" id="MBELARI_LOCUS12453.1">
    <property type="protein sequence ID" value="MBELARI_LOCUS12453.1"/>
    <property type="gene ID" value="MBELARI_LOCUS12453"/>
</dbReference>
<dbReference type="GO" id="GO:0005634">
    <property type="term" value="C:nucleus"/>
    <property type="evidence" value="ECO:0007669"/>
    <property type="project" value="UniProtKB-SubCell"/>
</dbReference>
<feature type="binding site" evidence="7">
    <location>
        <position position="383"/>
    </location>
    <ligand>
        <name>Zn(2+)</name>
        <dbReference type="ChEBI" id="CHEBI:29105"/>
        <label>2</label>
    </ligand>
</feature>
<evidence type="ECO:0000256" key="4">
    <source>
        <dbReference type="ARBA" id="ARBA00022771"/>
    </source>
</evidence>
<dbReference type="Pfam" id="PF12998">
    <property type="entry name" value="ING"/>
    <property type="match status" value="1"/>
</dbReference>
<keyword evidence="4 8" id="KW-0863">Zinc-finger</keyword>
<dbReference type="InterPro" id="IPR024610">
    <property type="entry name" value="ING_N_histone-binding"/>
</dbReference>
<feature type="binding site" evidence="7">
    <location>
        <position position="372"/>
    </location>
    <ligand>
        <name>Zn(2+)</name>
        <dbReference type="ChEBI" id="CHEBI:29105"/>
        <label>1</label>
    </ligand>
</feature>
<feature type="binding site" evidence="7">
    <location>
        <position position="410"/>
    </location>
    <ligand>
        <name>Zn(2+)</name>
        <dbReference type="ChEBI" id="CHEBI:29105"/>
        <label>2</label>
    </ligand>
</feature>
<dbReference type="GO" id="GO:0006325">
    <property type="term" value="P:chromatin organization"/>
    <property type="evidence" value="ECO:0007669"/>
    <property type="project" value="UniProtKB-KW"/>
</dbReference>
<proteinExistence type="inferred from homology"/>
<keyword evidence="5 7" id="KW-0862">Zinc</keyword>
<evidence type="ECO:0000313" key="12">
    <source>
        <dbReference type="Proteomes" id="UP000887575"/>
    </source>
</evidence>
<feature type="binding site" evidence="7">
    <location>
        <position position="394"/>
    </location>
    <ligand>
        <name>Zn(2+)</name>
        <dbReference type="ChEBI" id="CHEBI:29105"/>
        <label>1</label>
    </ligand>
</feature>
<feature type="domain" description="PHD-type" evidence="11">
    <location>
        <begin position="367"/>
        <end position="416"/>
    </location>
</feature>
<evidence type="ECO:0000256" key="6">
    <source>
        <dbReference type="ARBA" id="ARBA00023242"/>
    </source>
</evidence>
<feature type="compositionally biased region" description="Acidic residues" evidence="10">
    <location>
        <begin position="353"/>
        <end position="363"/>
    </location>
</feature>
<dbReference type="CDD" id="cd15505">
    <property type="entry name" value="PHD_ING"/>
    <property type="match status" value="1"/>
</dbReference>
<evidence type="ECO:0000313" key="13">
    <source>
        <dbReference type="WBParaSite" id="MBELARI_LOCUS12453.1"/>
    </source>
</evidence>
<feature type="compositionally biased region" description="Basic and acidic residues" evidence="10">
    <location>
        <begin position="315"/>
        <end position="342"/>
    </location>
</feature>
<feature type="region of interest" description="Disordered" evidence="10">
    <location>
        <begin position="315"/>
        <end position="363"/>
    </location>
</feature>
<keyword evidence="9" id="KW-0156">Chromatin regulator</keyword>
<evidence type="ECO:0000256" key="10">
    <source>
        <dbReference type="SAM" id="MobiDB-lite"/>
    </source>
</evidence>
<comment type="function">
    <text evidence="9">Component of an histone acetyltransferase complex.</text>
</comment>
<evidence type="ECO:0000256" key="3">
    <source>
        <dbReference type="ARBA" id="ARBA00022723"/>
    </source>
</evidence>
<dbReference type="AlphaFoldDB" id="A0AAF3EEP7"/>
<feature type="binding site" evidence="7">
    <location>
        <position position="370"/>
    </location>
    <ligand>
        <name>Zn(2+)</name>
        <dbReference type="ChEBI" id="CHEBI:29105"/>
        <label>1</label>
    </ligand>
</feature>
<reference evidence="13" key="1">
    <citation type="submission" date="2024-02" db="UniProtKB">
        <authorList>
            <consortium name="WormBaseParasite"/>
        </authorList>
    </citation>
    <scope>IDENTIFICATION</scope>
</reference>
<feature type="binding site" evidence="7">
    <location>
        <position position="413"/>
    </location>
    <ligand>
        <name>Zn(2+)</name>
        <dbReference type="ChEBI" id="CHEBI:29105"/>
        <label>2</label>
    </ligand>
</feature>
<comment type="subcellular location">
    <subcellularLocation>
        <location evidence="1 9">Nucleus</location>
    </subcellularLocation>
</comment>
<comment type="similarity">
    <text evidence="2 9">Belongs to the ING family.</text>
</comment>
<dbReference type="Gene3D" id="3.30.40.10">
    <property type="entry name" value="Zinc/RING finger domain, C3HC4 (zinc finger)"/>
    <property type="match status" value="1"/>
</dbReference>
<evidence type="ECO:0000256" key="1">
    <source>
        <dbReference type="ARBA" id="ARBA00004123"/>
    </source>
</evidence>
<evidence type="ECO:0000256" key="5">
    <source>
        <dbReference type="ARBA" id="ARBA00022833"/>
    </source>
</evidence>
<organism evidence="12 13">
    <name type="scientific">Mesorhabditis belari</name>
    <dbReference type="NCBI Taxonomy" id="2138241"/>
    <lineage>
        <taxon>Eukaryota</taxon>
        <taxon>Metazoa</taxon>
        <taxon>Ecdysozoa</taxon>
        <taxon>Nematoda</taxon>
        <taxon>Chromadorea</taxon>
        <taxon>Rhabditida</taxon>
        <taxon>Rhabditina</taxon>
        <taxon>Rhabditomorpha</taxon>
        <taxon>Rhabditoidea</taxon>
        <taxon>Rhabditidae</taxon>
        <taxon>Mesorhabditinae</taxon>
        <taxon>Mesorhabditis</taxon>
    </lineage>
</organism>
<feature type="binding site" evidence="7">
    <location>
        <position position="397"/>
    </location>
    <ligand>
        <name>Zn(2+)</name>
        <dbReference type="ChEBI" id="CHEBI:29105"/>
        <label>1</label>
    </ligand>
</feature>
<dbReference type="InterPro" id="IPR019786">
    <property type="entry name" value="Zinc_finger_PHD-type_CS"/>
</dbReference>